<evidence type="ECO:0000256" key="2">
    <source>
        <dbReference type="ARBA" id="ARBA00023125"/>
    </source>
</evidence>
<dbReference type="Pfam" id="PF01418">
    <property type="entry name" value="HTH_6"/>
    <property type="match status" value="1"/>
</dbReference>
<evidence type="ECO:0000313" key="5">
    <source>
        <dbReference type="Proteomes" id="UP000483839"/>
    </source>
</evidence>
<dbReference type="PROSITE" id="PS51071">
    <property type="entry name" value="HTH_RPIR"/>
    <property type="match status" value="1"/>
</dbReference>
<dbReference type="Gene3D" id="3.40.50.10490">
    <property type="entry name" value="Glucose-6-phosphate isomerase like protein, domain 1"/>
    <property type="match status" value="1"/>
</dbReference>
<organism evidence="4 5">
    <name type="scientific">Streptococcus uberis</name>
    <dbReference type="NCBI Taxonomy" id="1349"/>
    <lineage>
        <taxon>Bacteria</taxon>
        <taxon>Bacillati</taxon>
        <taxon>Bacillota</taxon>
        <taxon>Bacilli</taxon>
        <taxon>Lactobacillales</taxon>
        <taxon>Streptococcaceae</taxon>
        <taxon>Streptococcus</taxon>
    </lineage>
</organism>
<reference evidence="4 5" key="1">
    <citation type="submission" date="2019-11" db="EMBL/GenBank/DDBJ databases">
        <title>Streptococcus uberis isolated from clinical mastitis cases on a southeastern Queensland dairy.</title>
        <authorList>
            <person name="Workentine M.L."/>
            <person name="Price R."/>
            <person name="Olchowy T."/>
        </authorList>
    </citation>
    <scope>NUCLEOTIDE SEQUENCE [LARGE SCALE GENOMIC DNA]</scope>
    <source>
        <strain evidence="4 5">OLC4459-A17</strain>
    </source>
</reference>
<dbReference type="GO" id="GO:0003700">
    <property type="term" value="F:DNA-binding transcription factor activity"/>
    <property type="evidence" value="ECO:0007669"/>
    <property type="project" value="InterPro"/>
</dbReference>
<dbReference type="InterPro" id="IPR035472">
    <property type="entry name" value="RpiR-like_SIS"/>
</dbReference>
<dbReference type="GO" id="GO:1901135">
    <property type="term" value="P:carbohydrate derivative metabolic process"/>
    <property type="evidence" value="ECO:0007669"/>
    <property type="project" value="InterPro"/>
</dbReference>
<dbReference type="EMBL" id="WLXI01000037">
    <property type="protein sequence ID" value="MTD01513.1"/>
    <property type="molecule type" value="Genomic_DNA"/>
</dbReference>
<dbReference type="InterPro" id="IPR001347">
    <property type="entry name" value="SIS_dom"/>
</dbReference>
<name>A0A6L6G7Z0_STRUB</name>
<proteinExistence type="predicted"/>
<dbReference type="GO" id="GO:0097367">
    <property type="term" value="F:carbohydrate derivative binding"/>
    <property type="evidence" value="ECO:0007669"/>
    <property type="project" value="InterPro"/>
</dbReference>
<keyword evidence="2" id="KW-0238">DNA-binding</keyword>
<dbReference type="Gene3D" id="1.10.10.10">
    <property type="entry name" value="Winged helix-like DNA-binding domain superfamily/Winged helix DNA-binding domain"/>
    <property type="match status" value="1"/>
</dbReference>
<keyword evidence="1" id="KW-0805">Transcription regulation</keyword>
<dbReference type="RefSeq" id="WP_100912007.1">
    <property type="nucleotide sequence ID" value="NZ_CP022435.1"/>
</dbReference>
<evidence type="ECO:0000256" key="3">
    <source>
        <dbReference type="ARBA" id="ARBA00023163"/>
    </source>
</evidence>
<dbReference type="InterPro" id="IPR000281">
    <property type="entry name" value="HTH_RpiR"/>
</dbReference>
<dbReference type="SUPFAM" id="SSF46689">
    <property type="entry name" value="Homeodomain-like"/>
    <property type="match status" value="1"/>
</dbReference>
<sequence>MLIKEELETYPFSPAEAVTVAFILREVEVLESLSIQAIAKKTYTQPSTLVRIAKKLGFKGWVDFKKAYLAEHDYLTRSFTKVDSNIPFSALDNPMSIAKKIGILEKATIDDLISLLHYDQLSKAKKLLSQAEMIYIFAQSANIILAEDFALKMRRIGKTVHIATTLGEERYVAHNMMPNAIAIFISTSGETQPILDIVLIAKKAKIKTIGITSIGNNQLSQEVDLFLPMTTREKLFSKIGNFTTNISVHVLLDILYSLTFSSQYDFHLEHLKESGQKIDFRNSATTIMEE</sequence>
<accession>A0A6L6G7Z0</accession>
<dbReference type="InterPro" id="IPR046348">
    <property type="entry name" value="SIS_dom_sf"/>
</dbReference>
<dbReference type="Pfam" id="PF01380">
    <property type="entry name" value="SIS"/>
    <property type="match status" value="1"/>
</dbReference>
<dbReference type="PANTHER" id="PTHR30514:SF1">
    <property type="entry name" value="HTH-TYPE TRANSCRIPTIONAL REGULATOR HEXR-RELATED"/>
    <property type="match status" value="1"/>
</dbReference>
<gene>
    <name evidence="4" type="ORF">GKS16_04375</name>
</gene>
<keyword evidence="3" id="KW-0804">Transcription</keyword>
<evidence type="ECO:0000313" key="4">
    <source>
        <dbReference type="EMBL" id="MTD01513.1"/>
    </source>
</evidence>
<dbReference type="AlphaFoldDB" id="A0A6L6G7Z0"/>
<dbReference type="InterPro" id="IPR036388">
    <property type="entry name" value="WH-like_DNA-bd_sf"/>
</dbReference>
<dbReference type="PROSITE" id="PS51464">
    <property type="entry name" value="SIS"/>
    <property type="match status" value="1"/>
</dbReference>
<protein>
    <submittedName>
        <fullName evidence="4">SIS domain-containing protein</fullName>
    </submittedName>
</protein>
<dbReference type="SUPFAM" id="SSF53697">
    <property type="entry name" value="SIS domain"/>
    <property type="match status" value="1"/>
</dbReference>
<comment type="caution">
    <text evidence="4">The sequence shown here is derived from an EMBL/GenBank/DDBJ whole genome shotgun (WGS) entry which is preliminary data.</text>
</comment>
<dbReference type="InterPro" id="IPR009057">
    <property type="entry name" value="Homeodomain-like_sf"/>
</dbReference>
<dbReference type="InterPro" id="IPR047640">
    <property type="entry name" value="RpiR-like"/>
</dbReference>
<dbReference type="GO" id="GO:0003677">
    <property type="term" value="F:DNA binding"/>
    <property type="evidence" value="ECO:0007669"/>
    <property type="project" value="UniProtKB-KW"/>
</dbReference>
<dbReference type="CDD" id="cd05013">
    <property type="entry name" value="SIS_RpiR"/>
    <property type="match status" value="1"/>
</dbReference>
<dbReference type="Proteomes" id="UP000483839">
    <property type="component" value="Unassembled WGS sequence"/>
</dbReference>
<evidence type="ECO:0000256" key="1">
    <source>
        <dbReference type="ARBA" id="ARBA00023015"/>
    </source>
</evidence>
<dbReference type="PANTHER" id="PTHR30514">
    <property type="entry name" value="GLUCOKINASE"/>
    <property type="match status" value="1"/>
</dbReference>